<dbReference type="PANTHER" id="PTHR30302:SF5">
    <property type="entry name" value="SLR1876 PROTEIN"/>
    <property type="match status" value="1"/>
</dbReference>
<dbReference type="GO" id="GO:0004175">
    <property type="term" value="F:endopeptidase activity"/>
    <property type="evidence" value="ECO:0007669"/>
    <property type="project" value="TreeGrafter"/>
</dbReference>
<dbReference type="GO" id="GO:0008047">
    <property type="term" value="F:enzyme activator activity"/>
    <property type="evidence" value="ECO:0007669"/>
    <property type="project" value="InterPro"/>
</dbReference>
<proteinExistence type="predicted"/>
<organism evidence="1 2">
    <name type="scientific">Candidatus Accumulibacter phosphatis</name>
    <dbReference type="NCBI Taxonomy" id="327160"/>
    <lineage>
        <taxon>Bacteria</taxon>
        <taxon>Pseudomonadati</taxon>
        <taxon>Pseudomonadota</taxon>
        <taxon>Betaproteobacteria</taxon>
        <taxon>Candidatus Accumulibacter</taxon>
    </lineage>
</organism>
<name>A0A6A7RS39_9PROT</name>
<protein>
    <submittedName>
        <fullName evidence="1">Homospermidine synthase</fullName>
    </submittedName>
</protein>
<dbReference type="InterPro" id="IPR023430">
    <property type="entry name" value="Pept_HybD-like_dom_sf"/>
</dbReference>
<reference evidence="1 2" key="1">
    <citation type="submission" date="2017-09" db="EMBL/GenBank/DDBJ databases">
        <title>Metagenomic Analysis Reveals Denitrifying Candidatus Accumulibacter and Flanking Population as a Source of N2O.</title>
        <authorList>
            <person name="Gao H."/>
            <person name="Mao Y."/>
            <person name="Zhao X."/>
            <person name="Liu W.-T."/>
            <person name="Zhang T."/>
            <person name="Wells G."/>
        </authorList>
    </citation>
    <scope>NUCLEOTIDE SEQUENCE [LARGE SCALE GENOMIC DNA]</scope>
    <source>
        <strain evidence="1">CANDO_2_IC</strain>
    </source>
</reference>
<sequence>MPLPPVLILACGNPSRGDDALGPLLLERLQNWLDRAGLAAGFDLIGDFQFQIEHALDLVGRQLVLFIDAGEQSTAPFIFRQARAAAGRDLANPGTHALSPEAVLAVLAHINHAAPPPAFVLCVRAESFALGEGLSPAASSHAECAFKLLQALCRVAKLEAWMSRLT</sequence>
<dbReference type="AlphaFoldDB" id="A0A6A7RS39"/>
<gene>
    <name evidence="1" type="ORF">CRU78_06780</name>
</gene>
<evidence type="ECO:0000313" key="1">
    <source>
        <dbReference type="EMBL" id="MQM30248.1"/>
    </source>
</evidence>
<evidence type="ECO:0000313" key="2">
    <source>
        <dbReference type="Proteomes" id="UP000342300"/>
    </source>
</evidence>
<dbReference type="Gene3D" id="3.40.50.1450">
    <property type="entry name" value="HybD-like"/>
    <property type="match status" value="1"/>
</dbReference>
<dbReference type="PANTHER" id="PTHR30302">
    <property type="entry name" value="HYDROGENASE 1 MATURATION PROTEASE"/>
    <property type="match status" value="1"/>
</dbReference>
<dbReference type="SUPFAM" id="SSF53163">
    <property type="entry name" value="HybD-like"/>
    <property type="match status" value="1"/>
</dbReference>
<dbReference type="InterPro" id="IPR000671">
    <property type="entry name" value="Peptidase_A31"/>
</dbReference>
<dbReference type="GO" id="GO:0016485">
    <property type="term" value="P:protein processing"/>
    <property type="evidence" value="ECO:0007669"/>
    <property type="project" value="TreeGrafter"/>
</dbReference>
<dbReference type="Proteomes" id="UP000342300">
    <property type="component" value="Unassembled WGS sequence"/>
</dbReference>
<dbReference type="EMBL" id="PDHS01000146">
    <property type="protein sequence ID" value="MQM30248.1"/>
    <property type="molecule type" value="Genomic_DNA"/>
</dbReference>
<comment type="caution">
    <text evidence="1">The sequence shown here is derived from an EMBL/GenBank/DDBJ whole genome shotgun (WGS) entry which is preliminary data.</text>
</comment>
<dbReference type="NCBIfam" id="TIGR00072">
    <property type="entry name" value="hydrog_prot"/>
    <property type="match status" value="1"/>
</dbReference>
<accession>A0A6A7RS39</accession>